<feature type="domain" description="Polymerase/histidinol phosphatase N-terminal" evidence="1">
    <location>
        <begin position="4"/>
        <end position="69"/>
    </location>
</feature>
<dbReference type="GO" id="GO:0004534">
    <property type="term" value="F:5'-3' RNA exonuclease activity"/>
    <property type="evidence" value="ECO:0007669"/>
    <property type="project" value="TreeGrafter"/>
</dbReference>
<organism evidence="2 3">
    <name type="scientific">Gleimia europaea ACS-120-V-Col10b</name>
    <dbReference type="NCBI Taxonomy" id="883069"/>
    <lineage>
        <taxon>Bacteria</taxon>
        <taxon>Bacillati</taxon>
        <taxon>Actinomycetota</taxon>
        <taxon>Actinomycetes</taxon>
        <taxon>Actinomycetales</taxon>
        <taxon>Actinomycetaceae</taxon>
        <taxon>Gleimia</taxon>
    </lineage>
</organism>
<dbReference type="EMBL" id="AGWN01000001">
    <property type="protein sequence ID" value="EPD30907.1"/>
    <property type="molecule type" value="Genomic_DNA"/>
</dbReference>
<gene>
    <name evidence="2" type="ORF">HMPREF9238_00662</name>
</gene>
<reference evidence="2 3" key="1">
    <citation type="submission" date="2013-05" db="EMBL/GenBank/DDBJ databases">
        <title>The Genome Sequence of Actinomyces europaeus ACS-120-V-COL10B.</title>
        <authorList>
            <consortium name="The Broad Institute Genomics Platform"/>
            <person name="Earl A."/>
            <person name="Ward D."/>
            <person name="Feldgarden M."/>
            <person name="Gevers D."/>
            <person name="Saerens B."/>
            <person name="Vaneechoutte M."/>
            <person name="Walker B."/>
            <person name="Young S."/>
            <person name="Zeng Q."/>
            <person name="Gargeya S."/>
            <person name="Fitzgerald M."/>
            <person name="Haas B."/>
            <person name="Abouelleil A."/>
            <person name="Allen A.W."/>
            <person name="Alvarado L."/>
            <person name="Arachchi H.M."/>
            <person name="Berlin A.M."/>
            <person name="Chapman S.B."/>
            <person name="Gainer-Dewar J."/>
            <person name="Goldberg J."/>
            <person name="Griggs A."/>
            <person name="Gujja S."/>
            <person name="Hansen M."/>
            <person name="Howarth C."/>
            <person name="Imamovic A."/>
            <person name="Ireland A."/>
            <person name="Larimer J."/>
            <person name="McCowan C."/>
            <person name="Murphy C."/>
            <person name="Pearson M."/>
            <person name="Poon T.W."/>
            <person name="Priest M."/>
            <person name="Roberts A."/>
            <person name="Saif S."/>
            <person name="Shea T."/>
            <person name="Sisk P."/>
            <person name="Sykes S."/>
            <person name="Wortman J."/>
            <person name="Nusbaum C."/>
            <person name="Birren B."/>
        </authorList>
    </citation>
    <scope>NUCLEOTIDE SEQUENCE [LARGE SCALE GENOMIC DNA]</scope>
    <source>
        <strain evidence="2 3">ACS-120-V-Col10b</strain>
    </source>
</reference>
<dbReference type="Pfam" id="PF02811">
    <property type="entry name" value="PHP"/>
    <property type="match status" value="1"/>
</dbReference>
<dbReference type="Proteomes" id="UP000014387">
    <property type="component" value="Unassembled WGS sequence"/>
</dbReference>
<dbReference type="InterPro" id="IPR004013">
    <property type="entry name" value="PHP_dom"/>
</dbReference>
<evidence type="ECO:0000313" key="2">
    <source>
        <dbReference type="EMBL" id="EPD30907.1"/>
    </source>
</evidence>
<dbReference type="RefSeq" id="WP_016444019.1">
    <property type="nucleotide sequence ID" value="NZ_KE150266.1"/>
</dbReference>
<evidence type="ECO:0000313" key="3">
    <source>
        <dbReference type="Proteomes" id="UP000014387"/>
    </source>
</evidence>
<dbReference type="OrthoDB" id="9804333at2"/>
<dbReference type="Gene3D" id="3.20.20.140">
    <property type="entry name" value="Metal-dependent hydrolases"/>
    <property type="match status" value="1"/>
</dbReference>
<dbReference type="CDD" id="cd07438">
    <property type="entry name" value="PHP_HisPPase_AMP"/>
    <property type="match status" value="1"/>
</dbReference>
<comment type="caution">
    <text evidence="2">The sequence shown here is derived from an EMBL/GenBank/DDBJ whole genome shotgun (WGS) entry which is preliminary data.</text>
</comment>
<name>A0A9W5VWF0_9ACTO</name>
<dbReference type="AlphaFoldDB" id="A0A9W5VWF0"/>
<evidence type="ECO:0000259" key="1">
    <source>
        <dbReference type="SMART" id="SM00481"/>
    </source>
</evidence>
<dbReference type="SMART" id="SM00481">
    <property type="entry name" value="POLIIIAc"/>
    <property type="match status" value="1"/>
</dbReference>
<dbReference type="InterPro" id="IPR016195">
    <property type="entry name" value="Pol/histidinol_Pase-like"/>
</dbReference>
<dbReference type="PANTHER" id="PTHR42924:SF3">
    <property type="entry name" value="POLYMERASE_HISTIDINOL PHOSPHATASE N-TERMINAL DOMAIN-CONTAINING PROTEIN"/>
    <property type="match status" value="1"/>
</dbReference>
<dbReference type="PANTHER" id="PTHR42924">
    <property type="entry name" value="EXONUCLEASE"/>
    <property type="match status" value="1"/>
</dbReference>
<dbReference type="GO" id="GO:0035312">
    <property type="term" value="F:5'-3' DNA exonuclease activity"/>
    <property type="evidence" value="ECO:0007669"/>
    <property type="project" value="TreeGrafter"/>
</dbReference>
<keyword evidence="3" id="KW-1185">Reference proteome</keyword>
<accession>A0A9W5VWF0</accession>
<dbReference type="InterPro" id="IPR003141">
    <property type="entry name" value="Pol/His_phosphatase_N"/>
</dbReference>
<protein>
    <recommendedName>
        <fullName evidence="1">Polymerase/histidinol phosphatase N-terminal domain-containing protein</fullName>
    </recommendedName>
</protein>
<dbReference type="SUPFAM" id="SSF89550">
    <property type="entry name" value="PHP domain-like"/>
    <property type="match status" value="1"/>
</dbReference>
<dbReference type="Gene3D" id="1.10.150.650">
    <property type="match status" value="1"/>
</dbReference>
<sequence>MLKIDPHTHSNYSDGTDTPAQLMHRAADAGLDMVGLTDHDVTWGHAEAAREVGAAGVALLRGMEMSCAWQGITVHLLCYLHDPHDPALVEASRKVLQSRRERAKIMVEKIAQDYPITWEDVVAGAGGDAGVVGRPHIADALIRAGSFATRDEAFAQVLHPRGPYYQFLWAQDPVVAVQKVRVAGGVPIIAHPRARARQKVLPIEVVYNMAEAGLAGLEVHHRDNPSADQEFLLQVARERGLLVTGSSDYHGAGKPNQLGEHTTPLEVIQEIESQGRLSILWP</sequence>
<proteinExistence type="predicted"/>
<dbReference type="InterPro" id="IPR052018">
    <property type="entry name" value="PHP_domain"/>
</dbReference>